<dbReference type="SUPFAM" id="SSF52980">
    <property type="entry name" value="Restriction endonuclease-like"/>
    <property type="match status" value="1"/>
</dbReference>
<dbReference type="Pfam" id="PF02732">
    <property type="entry name" value="ERCC4"/>
    <property type="match status" value="1"/>
</dbReference>
<keyword evidence="4 13" id="KW-0255">Endonuclease</keyword>
<keyword evidence="9" id="KW-0539">Nucleus</keyword>
<protein>
    <recommendedName>
        <fullName evidence="10">DNA repair endonuclease XPF</fullName>
    </recommendedName>
</protein>
<keyword evidence="14" id="KW-1185">Reference proteome</keyword>
<keyword evidence="3" id="KW-0540">Nuclease</keyword>
<comment type="subcellular location">
    <subcellularLocation>
        <location evidence="1">Nucleus</location>
    </subcellularLocation>
</comment>
<feature type="compositionally biased region" description="Low complexity" evidence="11">
    <location>
        <begin position="144"/>
        <end position="161"/>
    </location>
</feature>
<keyword evidence="5" id="KW-0227">DNA damage</keyword>
<keyword evidence="8" id="KW-0234">DNA repair</keyword>
<sequence length="1098" mass="120969">MCVCAVWGDYAIQSIRGEVDAGNYTYYKLQWDGPVTIVLESLSGDADLYVSKTLLKPTFDPEEFDFSSTTCGRDWVDIPRACPRPLGVAVYGHPRQPSSSYELHLVYRDPDYLDQFTLHPENDTEDELLGTLRKRAGAQRGSAETETNGAAGTAETAAGAAEAEEGTEGAAKGGETAEEAAAGAVAAAISERVQATVTSGALLSYETQMLLELLAEDGLLVSARGLGLERLVTALVRVHCDPGQLVLVMGTGRPEEEYIVERLAADGVSPLPRTVTADTSVSERCSLPLTVPSTVSRQVYLQGGVLFVTSRILVVDLLTERCPADLVTGLVVYRAHAVVESAQEAFILRLYRQKNKTGFIKAFSSSPLSFTSGFCQVQRVMRNLFVRNLYLWPRFHMQVNQTLKECAPEVVEIRLKMTPLMMSIQTALLDLINISCKEFRRLNPSLDWDSLTAETVLSRSFHKVTRHRLDPVWNQLSARTRQLASDLRTLRSLLLALPQLDSCSFYQLVAAQQTAERALNSGWAILDAAETVFVDARRRVFGDVQPQAKRAVRAEGKRPQPKVLTPEEPPRWPALSEVLSEIRAEVSAAAADESQDSLPLWPDKVLIVASDMAACRRIREFLTLGSEAALWRRFQLTLASRYDDDAFIPSTAVTTTPTTAQEKAPNKDGGQQTLTQMGNADPKTSAGGGTADEDELQVSLPDSPLLLLLPTKDANDPYQLQRSLHLYRPRYVVLYDLDVAVIRTIEVHQAATPERQLRVYTLLFSGTSEEQAYLTALRTEKQAFEYLISEKASMVVPEEREGRDDTNTDLERGAVQPEPAAASSRRGGVAPPPPAEPPRVIVDMREFRSELPSLLHRRGLEIVPATIEVGDYIVTPELCVERKSVSDLIGSLMSGRLYGQALAMSRHYRRPLLLIEFDQSKPFTLQGKYYLSSDMSSAQVVSRLQLLTLHFPRLRLMWCPSPYASAELLHQLKEGAGEPSLAEARSATADRTDTLAEDRVNPQVRDFVSKLPGVRQKTLYALLNKIDSLLDLLEMSEEALAEVLGSPTDASQLHQALHGKLSAPAPGDMSAAKRPATATTAGRGRAARPRFWRGKKKS</sequence>
<keyword evidence="6" id="KW-0378">Hydrolase</keyword>
<dbReference type="InterPro" id="IPR011335">
    <property type="entry name" value="Restrct_endonuc-II-like"/>
</dbReference>
<feature type="region of interest" description="Disordered" evidence="11">
    <location>
        <begin position="136"/>
        <end position="177"/>
    </location>
</feature>
<feature type="compositionally biased region" description="Low complexity" evidence="11">
    <location>
        <begin position="168"/>
        <end position="177"/>
    </location>
</feature>
<dbReference type="GO" id="GO:0000724">
    <property type="term" value="P:double-strand break repair via homologous recombination"/>
    <property type="evidence" value="ECO:0007669"/>
    <property type="project" value="TreeGrafter"/>
</dbReference>
<dbReference type="FunFam" id="3.40.50.10130:FF:000002">
    <property type="entry name" value="DNA repair endonuclease XPF"/>
    <property type="match status" value="1"/>
</dbReference>
<evidence type="ECO:0000256" key="1">
    <source>
        <dbReference type="ARBA" id="ARBA00004123"/>
    </source>
</evidence>
<feature type="region of interest" description="Disordered" evidence="11">
    <location>
        <begin position="796"/>
        <end position="838"/>
    </location>
</feature>
<dbReference type="CDD" id="cd20078">
    <property type="entry name" value="XPF_nuclease_XPF_euk"/>
    <property type="match status" value="1"/>
</dbReference>
<dbReference type="Proteomes" id="UP000440578">
    <property type="component" value="Unassembled WGS sequence"/>
</dbReference>
<dbReference type="AlphaFoldDB" id="A0A6A4WMQ5"/>
<evidence type="ECO:0000256" key="5">
    <source>
        <dbReference type="ARBA" id="ARBA00022763"/>
    </source>
</evidence>
<dbReference type="OrthoDB" id="10046613at2759"/>
<evidence type="ECO:0000256" key="7">
    <source>
        <dbReference type="ARBA" id="ARBA00023125"/>
    </source>
</evidence>
<dbReference type="Gene3D" id="1.10.150.20">
    <property type="entry name" value="5' to 3' exonuclease, C-terminal subdomain"/>
    <property type="match status" value="1"/>
</dbReference>
<evidence type="ECO:0000313" key="13">
    <source>
        <dbReference type="EMBL" id="KAF0303448.1"/>
    </source>
</evidence>
<feature type="region of interest" description="Disordered" evidence="11">
    <location>
        <begin position="1060"/>
        <end position="1098"/>
    </location>
</feature>
<feature type="region of interest" description="Disordered" evidence="11">
    <location>
        <begin position="653"/>
        <end position="695"/>
    </location>
</feature>
<dbReference type="GO" id="GO:0000014">
    <property type="term" value="F:single-stranded DNA endodeoxyribonuclease activity"/>
    <property type="evidence" value="ECO:0007669"/>
    <property type="project" value="TreeGrafter"/>
</dbReference>
<feature type="compositionally biased region" description="Basic residues" evidence="11">
    <location>
        <begin position="1085"/>
        <end position="1098"/>
    </location>
</feature>
<evidence type="ECO:0000256" key="2">
    <source>
        <dbReference type="ARBA" id="ARBA00010015"/>
    </source>
</evidence>
<dbReference type="Gene3D" id="3.40.50.10130">
    <property type="match status" value="1"/>
</dbReference>
<evidence type="ECO:0000256" key="11">
    <source>
        <dbReference type="SAM" id="MobiDB-lite"/>
    </source>
</evidence>
<evidence type="ECO:0000259" key="12">
    <source>
        <dbReference type="SMART" id="SM00891"/>
    </source>
</evidence>
<comment type="caution">
    <text evidence="13">The sequence shown here is derived from an EMBL/GenBank/DDBJ whole genome shotgun (WGS) entry which is preliminary data.</text>
</comment>
<feature type="compositionally biased region" description="Basic and acidic residues" evidence="11">
    <location>
        <begin position="797"/>
        <end position="812"/>
    </location>
</feature>
<accession>A0A6A4WMQ5</accession>
<dbReference type="InterPro" id="IPR010994">
    <property type="entry name" value="RuvA_2-like"/>
</dbReference>
<evidence type="ECO:0000256" key="4">
    <source>
        <dbReference type="ARBA" id="ARBA00022759"/>
    </source>
</evidence>
<evidence type="ECO:0000256" key="10">
    <source>
        <dbReference type="ARBA" id="ARBA00072370"/>
    </source>
</evidence>
<organism evidence="13 14">
    <name type="scientific">Amphibalanus amphitrite</name>
    <name type="common">Striped barnacle</name>
    <name type="synonym">Balanus amphitrite</name>
    <dbReference type="NCBI Taxonomy" id="1232801"/>
    <lineage>
        <taxon>Eukaryota</taxon>
        <taxon>Metazoa</taxon>
        <taxon>Ecdysozoa</taxon>
        <taxon>Arthropoda</taxon>
        <taxon>Crustacea</taxon>
        <taxon>Multicrustacea</taxon>
        <taxon>Cirripedia</taxon>
        <taxon>Thoracica</taxon>
        <taxon>Thoracicalcarea</taxon>
        <taxon>Balanomorpha</taxon>
        <taxon>Balanoidea</taxon>
        <taxon>Balanidae</taxon>
        <taxon>Amphibalaninae</taxon>
        <taxon>Amphibalanus</taxon>
    </lineage>
</organism>
<dbReference type="PANTHER" id="PTHR10150:SF0">
    <property type="entry name" value="DNA REPAIR ENDONUCLEASE XPF"/>
    <property type="match status" value="1"/>
</dbReference>
<dbReference type="InterPro" id="IPR047520">
    <property type="entry name" value="XPF_nuclease"/>
</dbReference>
<dbReference type="GO" id="GO:0003697">
    <property type="term" value="F:single-stranded DNA binding"/>
    <property type="evidence" value="ECO:0007669"/>
    <property type="project" value="TreeGrafter"/>
</dbReference>
<feature type="compositionally biased region" description="Low complexity" evidence="11">
    <location>
        <begin position="1072"/>
        <end position="1084"/>
    </location>
</feature>
<evidence type="ECO:0000256" key="9">
    <source>
        <dbReference type="ARBA" id="ARBA00023242"/>
    </source>
</evidence>
<dbReference type="EMBL" id="VIIS01000944">
    <property type="protein sequence ID" value="KAF0303448.1"/>
    <property type="molecule type" value="Genomic_DNA"/>
</dbReference>
<feature type="region of interest" description="Disordered" evidence="11">
    <location>
        <begin position="551"/>
        <end position="570"/>
    </location>
</feature>
<dbReference type="GO" id="GO:0000712">
    <property type="term" value="P:resolution of meiotic recombination intermediates"/>
    <property type="evidence" value="ECO:0007669"/>
    <property type="project" value="TreeGrafter"/>
</dbReference>
<evidence type="ECO:0000256" key="8">
    <source>
        <dbReference type="ARBA" id="ARBA00023204"/>
    </source>
</evidence>
<evidence type="ECO:0000256" key="3">
    <source>
        <dbReference type="ARBA" id="ARBA00022722"/>
    </source>
</evidence>
<dbReference type="PANTHER" id="PTHR10150">
    <property type="entry name" value="DNA REPAIR ENDONUCLEASE XPF"/>
    <property type="match status" value="1"/>
</dbReference>
<dbReference type="GO" id="GO:0003684">
    <property type="term" value="F:damaged DNA binding"/>
    <property type="evidence" value="ECO:0007669"/>
    <property type="project" value="TreeGrafter"/>
</dbReference>
<dbReference type="InterPro" id="IPR006166">
    <property type="entry name" value="ERCC4_domain"/>
</dbReference>
<feature type="compositionally biased region" description="Polar residues" evidence="11">
    <location>
        <begin position="669"/>
        <end position="678"/>
    </location>
</feature>
<gene>
    <name evidence="13" type="primary">ERCC4_0</name>
    <name evidence="13" type="ORF">FJT64_024566</name>
</gene>
<feature type="domain" description="ERCC4" evidence="12">
    <location>
        <begin position="839"/>
        <end position="919"/>
    </location>
</feature>
<comment type="similarity">
    <text evidence="2">Belongs to the XPF family.</text>
</comment>
<reference evidence="13 14" key="1">
    <citation type="submission" date="2019-07" db="EMBL/GenBank/DDBJ databases">
        <title>Draft genome assembly of a fouling barnacle, Amphibalanus amphitrite (Darwin, 1854): The first reference genome for Thecostraca.</title>
        <authorList>
            <person name="Kim W."/>
        </authorList>
    </citation>
    <scope>NUCLEOTIDE SEQUENCE [LARGE SCALE GENOMIC DNA]</scope>
    <source>
        <strain evidence="13">SNU_AA5</strain>
        <tissue evidence="13">Soma without cirri and trophi</tissue>
    </source>
</reference>
<dbReference type="GO" id="GO:0000110">
    <property type="term" value="C:nucleotide-excision repair factor 1 complex"/>
    <property type="evidence" value="ECO:0007669"/>
    <property type="project" value="TreeGrafter"/>
</dbReference>
<proteinExistence type="inferred from homology"/>
<keyword evidence="7" id="KW-0238">DNA-binding</keyword>
<evidence type="ECO:0000313" key="14">
    <source>
        <dbReference type="Proteomes" id="UP000440578"/>
    </source>
</evidence>
<dbReference type="SUPFAM" id="SSF47781">
    <property type="entry name" value="RuvA domain 2-like"/>
    <property type="match status" value="1"/>
</dbReference>
<dbReference type="SMART" id="SM00891">
    <property type="entry name" value="ERCC4"/>
    <property type="match status" value="1"/>
</dbReference>
<evidence type="ECO:0000256" key="6">
    <source>
        <dbReference type="ARBA" id="ARBA00022801"/>
    </source>
</evidence>
<dbReference type="InterPro" id="IPR031420">
    <property type="entry name" value="UPF0669"/>
</dbReference>
<name>A0A6A4WMQ5_AMPAM</name>
<dbReference type="GO" id="GO:1901255">
    <property type="term" value="P:nucleotide-excision repair involved in interstrand cross-link repair"/>
    <property type="evidence" value="ECO:0007669"/>
    <property type="project" value="TreeGrafter"/>
</dbReference>
<dbReference type="Pfam" id="PF17065">
    <property type="entry name" value="UPF0669"/>
    <property type="match status" value="1"/>
</dbReference>